<dbReference type="GeneID" id="4622906"/>
<organism evidence="2 3">
    <name type="scientific">Eremothecium gossypii (strain ATCC 10895 / CBS 109.51 / FGSC 9923 / NRRL Y-1056)</name>
    <name type="common">Yeast</name>
    <name type="synonym">Ashbya gossypii</name>
    <dbReference type="NCBI Taxonomy" id="284811"/>
    <lineage>
        <taxon>Eukaryota</taxon>
        <taxon>Fungi</taxon>
        <taxon>Dikarya</taxon>
        <taxon>Ascomycota</taxon>
        <taxon>Saccharomycotina</taxon>
        <taxon>Saccharomycetes</taxon>
        <taxon>Saccharomycetales</taxon>
        <taxon>Saccharomycetaceae</taxon>
        <taxon>Eremothecium</taxon>
    </lineage>
</organism>
<proteinExistence type="predicted"/>
<reference evidence="2 3" key="1">
    <citation type="journal article" date="2004" name="Science">
        <title>The Ashbya gossypii genome as a tool for mapping the ancient Saccharomyces cerevisiae genome.</title>
        <authorList>
            <person name="Dietrich F.S."/>
            <person name="Voegeli S."/>
            <person name="Brachat S."/>
            <person name="Lerch A."/>
            <person name="Gates K."/>
            <person name="Steiner S."/>
            <person name="Mohr C."/>
            <person name="Pohlmann R."/>
            <person name="Luedi P."/>
            <person name="Choi S."/>
            <person name="Wing R.A."/>
            <person name="Flavier A."/>
            <person name="Gaffney T.D."/>
            <person name="Philippsen P."/>
        </authorList>
    </citation>
    <scope>NUCLEOTIDE SEQUENCE [LARGE SCALE GENOMIC DNA]</scope>
    <source>
        <strain evidence="3">ATCC 10895 / CBS 109.51 / FGSC 9923 / NRRL Y-1056</strain>
    </source>
</reference>
<accession>Q750L6</accession>
<gene>
    <name evidence="2" type="ORF">AGOS_AGL059C</name>
</gene>
<reference evidence="3" key="2">
    <citation type="journal article" date="2013" name="G3 (Bethesda)">
        <title>Genomes of Ashbya fungi isolated from insects reveal four mating-type loci, numerous translocations, lack of transposons, and distinct gene duplications.</title>
        <authorList>
            <person name="Dietrich F.S."/>
            <person name="Voegeli S."/>
            <person name="Kuo S."/>
            <person name="Philippsen P."/>
        </authorList>
    </citation>
    <scope>GENOME REANNOTATION</scope>
    <source>
        <strain evidence="3">ATCC 10895 / CBS 109.51 / FGSC 9923 / NRRL Y-1056</strain>
    </source>
</reference>
<dbReference type="HOGENOM" id="CLU_152072_2_0_1"/>
<evidence type="ECO:0000313" key="3">
    <source>
        <dbReference type="Proteomes" id="UP000000591"/>
    </source>
</evidence>
<name>Q750L6_EREGS</name>
<dbReference type="InParanoid" id="Q750L6"/>
<keyword evidence="3" id="KW-1185">Reference proteome</keyword>
<keyword evidence="1" id="KW-0812">Transmembrane</keyword>
<evidence type="ECO:0000256" key="1">
    <source>
        <dbReference type="SAM" id="Phobius"/>
    </source>
</evidence>
<sequence length="81" mass="9007">MVAVCCYFSKLSAKPAMRFGRAPMSTFISYLPNLALWGGAYVAGLAVFTEAWPTFQDAFYKKLPVMGSHWQKTIPPEDSPI</sequence>
<dbReference type="RefSeq" id="NP_986607.2">
    <property type="nucleotide sequence ID" value="NM_211669.2"/>
</dbReference>
<protein>
    <submittedName>
        <fullName evidence="2">AGL059Cp</fullName>
    </submittedName>
</protein>
<dbReference type="FunCoup" id="Q750L6">
    <property type="interactions" value="121"/>
</dbReference>
<dbReference type="KEGG" id="ago:AGOS_AGL059C"/>
<dbReference type="PANTHER" id="PTHR28254:SF1">
    <property type="entry name" value="CYTOCHROME B-C1 COMPLEX SUBUNIT 10, MITOCHONDRIAL"/>
    <property type="match status" value="1"/>
</dbReference>
<dbReference type="OMA" id="VFTEGWP"/>
<feature type="transmembrane region" description="Helical" evidence="1">
    <location>
        <begin position="34"/>
        <end position="52"/>
    </location>
</feature>
<keyword evidence="1" id="KW-0472">Membrane</keyword>
<keyword evidence="1" id="KW-1133">Transmembrane helix</keyword>
<evidence type="ECO:0000313" key="2">
    <source>
        <dbReference type="EMBL" id="AAS54431.2"/>
    </source>
</evidence>
<dbReference type="InterPro" id="IPR019182">
    <property type="entry name" value="Cytochrome_b-c1_su10_fun"/>
</dbReference>
<dbReference type="OrthoDB" id="2391627at2759"/>
<dbReference type="AlphaFoldDB" id="Q750L6"/>
<dbReference type="eggNOG" id="ENOG502S83P">
    <property type="taxonomic scope" value="Eukaryota"/>
</dbReference>
<dbReference type="Pfam" id="PF09796">
    <property type="entry name" value="QCR10"/>
    <property type="match status" value="1"/>
</dbReference>
<dbReference type="GO" id="GO:0006122">
    <property type="term" value="P:mitochondrial electron transport, ubiquinol to cytochrome c"/>
    <property type="evidence" value="ECO:0000318"/>
    <property type="project" value="GO_Central"/>
</dbReference>
<dbReference type="PANTHER" id="PTHR28254">
    <property type="entry name" value="CYTOCHROME B-C1 COMPLEX SUBUNIT 10"/>
    <property type="match status" value="1"/>
</dbReference>
<dbReference type="EMBL" id="AE016820">
    <property type="protein sequence ID" value="AAS54431.2"/>
    <property type="molecule type" value="Genomic_DNA"/>
</dbReference>
<dbReference type="Proteomes" id="UP000000591">
    <property type="component" value="Chromosome VII"/>
</dbReference>
<dbReference type="STRING" id="284811.Q750L6"/>
<dbReference type="GO" id="GO:0005739">
    <property type="term" value="C:mitochondrion"/>
    <property type="evidence" value="ECO:0007669"/>
    <property type="project" value="GOC"/>
</dbReference>